<protein>
    <submittedName>
        <fullName evidence="5">Protein IQ-domain 31</fullName>
    </submittedName>
</protein>
<keyword evidence="1" id="KW-0112">Calmodulin-binding</keyword>
<feature type="domain" description="DUF4005" evidence="4">
    <location>
        <begin position="281"/>
        <end position="335"/>
    </location>
</feature>
<evidence type="ECO:0000256" key="1">
    <source>
        <dbReference type="ARBA" id="ARBA00022860"/>
    </source>
</evidence>
<dbReference type="STRING" id="1088818.A0A2I0B6K8"/>
<dbReference type="PANTHER" id="PTHR32295">
    <property type="entry name" value="IQ-DOMAIN 5-RELATED"/>
    <property type="match status" value="1"/>
</dbReference>
<dbReference type="OrthoDB" id="1704267at2759"/>
<keyword evidence="6" id="KW-1185">Reference proteome</keyword>
<accession>A0A2I0B6K8</accession>
<evidence type="ECO:0000256" key="3">
    <source>
        <dbReference type="SAM" id="MobiDB-lite"/>
    </source>
</evidence>
<dbReference type="InterPro" id="IPR025064">
    <property type="entry name" value="DUF4005"/>
</dbReference>
<reference evidence="5 6" key="1">
    <citation type="journal article" date="2017" name="Nature">
        <title>The Apostasia genome and the evolution of orchids.</title>
        <authorList>
            <person name="Zhang G.Q."/>
            <person name="Liu K.W."/>
            <person name="Li Z."/>
            <person name="Lohaus R."/>
            <person name="Hsiao Y.Y."/>
            <person name="Niu S.C."/>
            <person name="Wang J.Y."/>
            <person name="Lin Y.C."/>
            <person name="Xu Q."/>
            <person name="Chen L.J."/>
            <person name="Yoshida K."/>
            <person name="Fujiwara S."/>
            <person name="Wang Z.W."/>
            <person name="Zhang Y.Q."/>
            <person name="Mitsuda N."/>
            <person name="Wang M."/>
            <person name="Liu G.H."/>
            <person name="Pecoraro L."/>
            <person name="Huang H.X."/>
            <person name="Xiao X.J."/>
            <person name="Lin M."/>
            <person name="Wu X.Y."/>
            <person name="Wu W.L."/>
            <person name="Chen Y.Y."/>
            <person name="Chang S.B."/>
            <person name="Sakamoto S."/>
            <person name="Ohme-Takagi M."/>
            <person name="Yagi M."/>
            <person name="Zeng S.J."/>
            <person name="Shen C.Y."/>
            <person name="Yeh C.M."/>
            <person name="Luo Y.B."/>
            <person name="Tsai W.C."/>
            <person name="Van de Peer Y."/>
            <person name="Liu Z.J."/>
        </authorList>
    </citation>
    <scope>NUCLEOTIDE SEQUENCE [LARGE SCALE GENOMIC DNA]</scope>
    <source>
        <strain evidence="6">cv. Shenzhen</strain>
        <tissue evidence="5">Stem</tissue>
    </source>
</reference>
<evidence type="ECO:0000259" key="4">
    <source>
        <dbReference type="Pfam" id="PF13178"/>
    </source>
</evidence>
<organism evidence="5 6">
    <name type="scientific">Apostasia shenzhenica</name>
    <dbReference type="NCBI Taxonomy" id="1088818"/>
    <lineage>
        <taxon>Eukaryota</taxon>
        <taxon>Viridiplantae</taxon>
        <taxon>Streptophyta</taxon>
        <taxon>Embryophyta</taxon>
        <taxon>Tracheophyta</taxon>
        <taxon>Spermatophyta</taxon>
        <taxon>Magnoliopsida</taxon>
        <taxon>Liliopsida</taxon>
        <taxon>Asparagales</taxon>
        <taxon>Orchidaceae</taxon>
        <taxon>Apostasioideae</taxon>
        <taxon>Apostasia</taxon>
    </lineage>
</organism>
<sequence length="379" mass="41997">MGRAASWLKSMLGWKKERREYKDRSAASSAASESFGDRREKRRWSFKSVRDSPYVAGSAPSWQPNEQSKHAMAVAAFTAAAADAAVAAAQAAVAAVRLTSRSRSSMITAFRERLAAAKKALRALKALVKLQALVRGHLVRKQAAAIFYSMQALARARATARAQKCRALLTGDPRKSPGRVYDARFGNRALFHNQRLSGSSNRSPKIMEMESFRPKSRSFRRANFSSRENSDEILPCFCPGRISIPDHEWSFSGYKCLQFSTAHSTPRRLSSGGGGNIAPPTPAKSVYGVADGVLFRPFMNSSDCPSYMGKTQSFEAKMRSQSAPKQRPEPRSGKRTPLREVVIKQSRANLSGDGTQKTEQEFNFKGSVLKRDFDSLRKW</sequence>
<dbReference type="GO" id="GO:0005516">
    <property type="term" value="F:calmodulin binding"/>
    <property type="evidence" value="ECO:0007669"/>
    <property type="project" value="UniProtKB-KW"/>
</dbReference>
<feature type="region of interest" description="Disordered" evidence="3">
    <location>
        <begin position="314"/>
        <end position="340"/>
    </location>
</feature>
<feature type="compositionally biased region" description="Basic and acidic residues" evidence="3">
    <location>
        <begin position="326"/>
        <end position="340"/>
    </location>
</feature>
<evidence type="ECO:0000313" key="6">
    <source>
        <dbReference type="Proteomes" id="UP000236161"/>
    </source>
</evidence>
<dbReference type="Proteomes" id="UP000236161">
    <property type="component" value="Unassembled WGS sequence"/>
</dbReference>
<proteinExistence type="inferred from homology"/>
<evidence type="ECO:0000256" key="2">
    <source>
        <dbReference type="ARBA" id="ARBA00024341"/>
    </source>
</evidence>
<dbReference type="PROSITE" id="PS50096">
    <property type="entry name" value="IQ"/>
    <property type="match status" value="1"/>
</dbReference>
<dbReference type="PANTHER" id="PTHR32295:SF10">
    <property type="entry name" value="PROTEIN IQ-DOMAIN 25"/>
    <property type="match status" value="1"/>
</dbReference>
<gene>
    <name evidence="5" type="primary">IQD31</name>
    <name evidence="5" type="ORF">AXF42_Ash005296</name>
</gene>
<dbReference type="AlphaFoldDB" id="A0A2I0B6K8"/>
<dbReference type="Pfam" id="PF13178">
    <property type="entry name" value="DUF4005"/>
    <property type="match status" value="1"/>
</dbReference>
<dbReference type="EMBL" id="KZ451908">
    <property type="protein sequence ID" value="PKA63401.1"/>
    <property type="molecule type" value="Genomic_DNA"/>
</dbReference>
<feature type="compositionally biased region" description="Polar residues" evidence="3">
    <location>
        <begin position="314"/>
        <end position="324"/>
    </location>
</feature>
<feature type="region of interest" description="Disordered" evidence="3">
    <location>
        <begin position="18"/>
        <end position="63"/>
    </location>
</feature>
<name>A0A2I0B6K8_9ASPA</name>
<comment type="similarity">
    <text evidence="2">Belongs to the IQD family.</text>
</comment>
<evidence type="ECO:0000313" key="5">
    <source>
        <dbReference type="EMBL" id="PKA63401.1"/>
    </source>
</evidence>